<feature type="non-terminal residue" evidence="1">
    <location>
        <position position="1"/>
    </location>
</feature>
<name>A0AAV5V3C0_9BILA</name>
<feature type="non-terminal residue" evidence="1">
    <location>
        <position position="92"/>
    </location>
</feature>
<comment type="caution">
    <text evidence="1">The sequence shown here is derived from an EMBL/GenBank/DDBJ whole genome shotgun (WGS) entry which is preliminary data.</text>
</comment>
<protein>
    <submittedName>
        <fullName evidence="1">Uncharacterized protein</fullName>
    </submittedName>
</protein>
<keyword evidence="2" id="KW-1185">Reference proteome</keyword>
<organism evidence="1 2">
    <name type="scientific">Pristionchus fissidentatus</name>
    <dbReference type="NCBI Taxonomy" id="1538716"/>
    <lineage>
        <taxon>Eukaryota</taxon>
        <taxon>Metazoa</taxon>
        <taxon>Ecdysozoa</taxon>
        <taxon>Nematoda</taxon>
        <taxon>Chromadorea</taxon>
        <taxon>Rhabditida</taxon>
        <taxon>Rhabditina</taxon>
        <taxon>Diplogasteromorpha</taxon>
        <taxon>Diplogasteroidea</taxon>
        <taxon>Neodiplogasteridae</taxon>
        <taxon>Pristionchus</taxon>
    </lineage>
</organism>
<dbReference type="EMBL" id="BTSY01000002">
    <property type="protein sequence ID" value="GMT14086.1"/>
    <property type="molecule type" value="Genomic_DNA"/>
</dbReference>
<dbReference type="AlphaFoldDB" id="A0AAV5V3C0"/>
<evidence type="ECO:0000313" key="1">
    <source>
        <dbReference type="EMBL" id="GMT14086.1"/>
    </source>
</evidence>
<proteinExistence type="predicted"/>
<evidence type="ECO:0000313" key="2">
    <source>
        <dbReference type="Proteomes" id="UP001432322"/>
    </source>
</evidence>
<dbReference type="Proteomes" id="UP001432322">
    <property type="component" value="Unassembled WGS sequence"/>
</dbReference>
<reference evidence="1" key="1">
    <citation type="submission" date="2023-10" db="EMBL/GenBank/DDBJ databases">
        <title>Genome assembly of Pristionchus species.</title>
        <authorList>
            <person name="Yoshida K."/>
            <person name="Sommer R.J."/>
        </authorList>
    </citation>
    <scope>NUCLEOTIDE SEQUENCE</scope>
    <source>
        <strain evidence="1">RS5133</strain>
    </source>
</reference>
<sequence>RFRCERLVRLRAIEKSCHGATKWRNFFRSLSASRAFLNGNAGYRVLISLACSNTFVTSQNTFSLITYALRIICRIFLFFTLKRVRTRSDTFL</sequence>
<gene>
    <name evidence="1" type="ORF">PFISCL1PPCAC_5383</name>
</gene>
<accession>A0AAV5V3C0</accession>